<dbReference type="InterPro" id="IPR056680">
    <property type="entry name" value="DUF7778"/>
</dbReference>
<dbReference type="Pfam" id="PF24998">
    <property type="entry name" value="DUF7778"/>
    <property type="match status" value="1"/>
</dbReference>
<dbReference type="PANTHER" id="PTHR36947:SF6">
    <property type="entry name" value="TLDC DOMAIN-CONTAINING PROTEIN"/>
    <property type="match status" value="1"/>
</dbReference>
<dbReference type="EMBL" id="LIAE01007639">
    <property type="protein sequence ID" value="PAV77916.1"/>
    <property type="molecule type" value="Genomic_DNA"/>
</dbReference>
<dbReference type="PANTHER" id="PTHR36947">
    <property type="entry name" value="PROTEIN CBG04364"/>
    <property type="match status" value="1"/>
</dbReference>
<name>A0A2A2KVH4_9BILA</name>
<organism evidence="3 4">
    <name type="scientific">Diploscapter pachys</name>
    <dbReference type="NCBI Taxonomy" id="2018661"/>
    <lineage>
        <taxon>Eukaryota</taxon>
        <taxon>Metazoa</taxon>
        <taxon>Ecdysozoa</taxon>
        <taxon>Nematoda</taxon>
        <taxon>Chromadorea</taxon>
        <taxon>Rhabditida</taxon>
        <taxon>Rhabditina</taxon>
        <taxon>Rhabditomorpha</taxon>
        <taxon>Rhabditoidea</taxon>
        <taxon>Rhabditidae</taxon>
        <taxon>Diploscapter</taxon>
    </lineage>
</organism>
<keyword evidence="4" id="KW-1185">Reference proteome</keyword>
<feature type="region of interest" description="Disordered" evidence="1">
    <location>
        <begin position="245"/>
        <end position="278"/>
    </location>
</feature>
<accession>A0A2A2KVH4</accession>
<protein>
    <recommendedName>
        <fullName evidence="2">DUF7778 domain-containing protein</fullName>
    </recommendedName>
</protein>
<evidence type="ECO:0000256" key="1">
    <source>
        <dbReference type="SAM" id="MobiDB-lite"/>
    </source>
</evidence>
<sequence length="352" mass="40230">MNSTAPMESTASPKVHRFEFSDDFRKVYRFFFCPKFIDLLITIWIFQPQTLVSRYDWQIEDSQIVVEGDVACTVTRKLLWFKKRGPVKQRYVILTSKGALIIYETEYAGYVIDLQKTVSISTSSEMFSTRRKHYRRCDMKICVPQGSIKFHLINEDIPKWRDTLMAVHEGFVEKFHTLKPDAGDDAHDSTVTCAGNESEDTVFRDSPPPSAFIPDKQQLRVQEQLTTFHSGGMAANVSTKSDLYAISPDVQSDTRSAKSRNREEEGFSESDSETGSGLFMIREEETREAVTSIRSGYVSVKDRKREFEQRGTIIQCKRTDSKQQPYAKPIMFPQAATSTKLGVYDPKAVRSP</sequence>
<evidence type="ECO:0000259" key="2">
    <source>
        <dbReference type="Pfam" id="PF24998"/>
    </source>
</evidence>
<dbReference type="Proteomes" id="UP000218231">
    <property type="component" value="Unassembled WGS sequence"/>
</dbReference>
<reference evidence="3 4" key="1">
    <citation type="journal article" date="2017" name="Curr. Biol.">
        <title>Genome architecture and evolution of a unichromosomal asexual nematode.</title>
        <authorList>
            <person name="Fradin H."/>
            <person name="Zegar C."/>
            <person name="Gutwein M."/>
            <person name="Lucas J."/>
            <person name="Kovtun M."/>
            <person name="Corcoran D."/>
            <person name="Baugh L.R."/>
            <person name="Kiontke K."/>
            <person name="Gunsalus K."/>
            <person name="Fitch D.H."/>
            <person name="Piano F."/>
        </authorList>
    </citation>
    <scope>NUCLEOTIDE SEQUENCE [LARGE SCALE GENOMIC DNA]</scope>
    <source>
        <strain evidence="3">PF1309</strain>
    </source>
</reference>
<gene>
    <name evidence="3" type="ORF">WR25_14009</name>
</gene>
<feature type="domain" description="DUF7778" evidence="2">
    <location>
        <begin position="48"/>
        <end position="169"/>
    </location>
</feature>
<evidence type="ECO:0000313" key="3">
    <source>
        <dbReference type="EMBL" id="PAV77918.1"/>
    </source>
</evidence>
<proteinExistence type="predicted"/>
<comment type="caution">
    <text evidence="3">The sequence shown here is derived from an EMBL/GenBank/DDBJ whole genome shotgun (WGS) entry which is preliminary data.</text>
</comment>
<dbReference type="AlphaFoldDB" id="A0A2A2KVH4"/>
<dbReference type="EMBL" id="LIAE01007639">
    <property type="protein sequence ID" value="PAV77918.1"/>
    <property type="molecule type" value="Genomic_DNA"/>
</dbReference>
<evidence type="ECO:0000313" key="4">
    <source>
        <dbReference type="Proteomes" id="UP000218231"/>
    </source>
</evidence>
<dbReference type="STRING" id="2018661.A0A2A2KVH4"/>